<gene>
    <name evidence="1" type="ORF">BU25DRAFT_415374</name>
</gene>
<accession>A0ACB6RLD6</accession>
<protein>
    <submittedName>
        <fullName evidence="1">HET-domain-containing protein</fullName>
    </submittedName>
</protein>
<dbReference type="EMBL" id="MU006746">
    <property type="protein sequence ID" value="KAF2622210.1"/>
    <property type="molecule type" value="Genomic_DNA"/>
</dbReference>
<sequence length="635" mass="71765">MSVIYKPLDPSKHEIRLLRISPANRRVFPRTIDCTLETISLDDRTIAQYIALSYMWGPAPQPENASSWPDVYVDGELVNVTANLNLALIHFSLRCTQDVHFWIDAICINQKEPVEKGHQVGLMRRVYASAHEVWAWQIPLQSCKLAMNFLTEASSHMAEENRGDDPRSSVSTVWLRQQLENAELRTTWEGLTQLLSQPYWRRNWIIQELTVNEHVHIVCGFQTAPLELLINVLDGLIALTLSGVFSTVNANIQASAYDCGQILLLKSRGPDTLDALLRRFTNCNASDPRDKIYSLVGIAAPYPNVELRPDYNVEWPEVFYKATKYIIQGSRNLDILASSASGTNELPSWVPDFAKQSPLRLGTNDKERTPAPFPSSDYFNAGGRSFPVALFSDDCTRLTVHAMFVHNLSYIIPQRQLDSRLAPIEELRRRLQFLVILFLESARAPGSRELPEEPVVTELCAYVCLRFYEATMLTSNLSDLVQQVWSATDFVQFCLKVIPGGGRETDCTPEQLDILQTALSPFRSLICCELKAPFSLVEDFQATAMNSSHVHSRTITTLRQCRFLMPGYCRNREEWGWHGDVIAIVLGCNVPLILRPVSRPGELPTVMRIVSEAYVQGIMHGQALNKYPVQQITLV</sequence>
<evidence type="ECO:0000313" key="2">
    <source>
        <dbReference type="Proteomes" id="UP000799754"/>
    </source>
</evidence>
<evidence type="ECO:0000313" key="1">
    <source>
        <dbReference type="EMBL" id="KAF2622210.1"/>
    </source>
</evidence>
<keyword evidence="2" id="KW-1185">Reference proteome</keyword>
<proteinExistence type="predicted"/>
<dbReference type="Proteomes" id="UP000799754">
    <property type="component" value="Unassembled WGS sequence"/>
</dbReference>
<comment type="caution">
    <text evidence="1">The sequence shown here is derived from an EMBL/GenBank/DDBJ whole genome shotgun (WGS) entry which is preliminary data.</text>
</comment>
<name>A0ACB6RLD6_9PLEO</name>
<organism evidence="1 2">
    <name type="scientific">Macroventuria anomochaeta</name>
    <dbReference type="NCBI Taxonomy" id="301207"/>
    <lineage>
        <taxon>Eukaryota</taxon>
        <taxon>Fungi</taxon>
        <taxon>Dikarya</taxon>
        <taxon>Ascomycota</taxon>
        <taxon>Pezizomycotina</taxon>
        <taxon>Dothideomycetes</taxon>
        <taxon>Pleosporomycetidae</taxon>
        <taxon>Pleosporales</taxon>
        <taxon>Pleosporineae</taxon>
        <taxon>Didymellaceae</taxon>
        <taxon>Macroventuria</taxon>
    </lineage>
</organism>
<reference evidence="1" key="1">
    <citation type="journal article" date="2020" name="Stud. Mycol.">
        <title>101 Dothideomycetes genomes: a test case for predicting lifestyles and emergence of pathogens.</title>
        <authorList>
            <person name="Haridas S."/>
            <person name="Albert R."/>
            <person name="Binder M."/>
            <person name="Bloem J."/>
            <person name="Labutti K."/>
            <person name="Salamov A."/>
            <person name="Andreopoulos B."/>
            <person name="Baker S."/>
            <person name="Barry K."/>
            <person name="Bills G."/>
            <person name="Bluhm B."/>
            <person name="Cannon C."/>
            <person name="Castanera R."/>
            <person name="Culley D."/>
            <person name="Daum C."/>
            <person name="Ezra D."/>
            <person name="Gonzalez J."/>
            <person name="Henrissat B."/>
            <person name="Kuo A."/>
            <person name="Liang C."/>
            <person name="Lipzen A."/>
            <person name="Lutzoni F."/>
            <person name="Magnuson J."/>
            <person name="Mondo S."/>
            <person name="Nolan M."/>
            <person name="Ohm R."/>
            <person name="Pangilinan J."/>
            <person name="Park H.-J."/>
            <person name="Ramirez L."/>
            <person name="Alfaro M."/>
            <person name="Sun H."/>
            <person name="Tritt A."/>
            <person name="Yoshinaga Y."/>
            <person name="Zwiers L.-H."/>
            <person name="Turgeon B."/>
            <person name="Goodwin S."/>
            <person name="Spatafora J."/>
            <person name="Crous P."/>
            <person name="Grigoriev I."/>
        </authorList>
    </citation>
    <scope>NUCLEOTIDE SEQUENCE</scope>
    <source>
        <strain evidence="1">CBS 525.71</strain>
    </source>
</reference>